<dbReference type="GO" id="GO:0005576">
    <property type="term" value="C:extracellular region"/>
    <property type="evidence" value="ECO:0007669"/>
    <property type="project" value="UniProtKB-SubCell"/>
</dbReference>
<keyword evidence="9" id="KW-1015">Disulfide bond</keyword>
<dbReference type="Pfam" id="PF15819">
    <property type="entry name" value="Fibin"/>
    <property type="match status" value="1"/>
</dbReference>
<evidence type="ECO:0000256" key="3">
    <source>
        <dbReference type="ARBA" id="ARBA00004613"/>
    </source>
</evidence>
<comment type="caution">
    <text evidence="13">The sequence shown here is derived from an EMBL/GenBank/DDBJ whole genome shotgun (WGS) entry which is preliminary data.</text>
</comment>
<dbReference type="EMBL" id="DYDO01000010">
    <property type="protein sequence ID" value="DBA17398.1"/>
    <property type="molecule type" value="Genomic_DNA"/>
</dbReference>
<name>A0AAV2ZTB4_PYXAD</name>
<dbReference type="PANTHER" id="PTHR31185:SF0">
    <property type="entry name" value="FIN BUD INITIATION FACTOR HOMOLOG"/>
    <property type="match status" value="1"/>
</dbReference>
<keyword evidence="8" id="KW-0333">Golgi apparatus</keyword>
<organism evidence="13 14">
    <name type="scientific">Pyxicephalus adspersus</name>
    <name type="common">African bullfrog</name>
    <dbReference type="NCBI Taxonomy" id="30357"/>
    <lineage>
        <taxon>Eukaryota</taxon>
        <taxon>Metazoa</taxon>
        <taxon>Chordata</taxon>
        <taxon>Craniata</taxon>
        <taxon>Vertebrata</taxon>
        <taxon>Euteleostomi</taxon>
        <taxon>Amphibia</taxon>
        <taxon>Batrachia</taxon>
        <taxon>Anura</taxon>
        <taxon>Neobatrachia</taxon>
        <taxon>Ranoidea</taxon>
        <taxon>Pyxicephalidae</taxon>
        <taxon>Pyxicephalinae</taxon>
        <taxon>Pyxicephalus</taxon>
    </lineage>
</organism>
<evidence type="ECO:0000256" key="10">
    <source>
        <dbReference type="ARBA" id="ARBA00023180"/>
    </source>
</evidence>
<evidence type="ECO:0000256" key="8">
    <source>
        <dbReference type="ARBA" id="ARBA00023034"/>
    </source>
</evidence>
<evidence type="ECO:0000256" key="11">
    <source>
        <dbReference type="ARBA" id="ARBA00025913"/>
    </source>
</evidence>
<comment type="subcellular location">
    <subcellularLocation>
        <location evidence="1">Endoplasmic reticulum</location>
    </subcellularLocation>
    <subcellularLocation>
        <location evidence="2">Golgi apparatus</location>
    </subcellularLocation>
    <subcellularLocation>
        <location evidence="3">Secreted</location>
    </subcellularLocation>
</comment>
<feature type="signal peptide" evidence="12">
    <location>
        <begin position="1"/>
        <end position="18"/>
    </location>
</feature>
<comment type="similarity">
    <text evidence="4">Belongs to the FIBIN family.</text>
</comment>
<evidence type="ECO:0008006" key="15">
    <source>
        <dbReference type="Google" id="ProtNLM"/>
    </source>
</evidence>
<keyword evidence="14" id="KW-1185">Reference proteome</keyword>
<dbReference type="PANTHER" id="PTHR31185">
    <property type="entry name" value="FIN BUD INITIATION FACTOR FIBIN"/>
    <property type="match status" value="1"/>
</dbReference>
<dbReference type="GO" id="GO:0005783">
    <property type="term" value="C:endoplasmic reticulum"/>
    <property type="evidence" value="ECO:0007669"/>
    <property type="project" value="UniProtKB-SubCell"/>
</dbReference>
<sequence length="205" mass="23549">MKGFQLLWFGILCNLCYGYYNGPLHPEMSNGTLHHYFVPDGDYEENDDPEKCQMLFKVIDDRPCGHGDGQSLSLKEEFIVIKRQIEDAERVLESISKGISYDLDGEESYGKYLGRESSQISEAFSNSDKSLTELELKFKQSQESEMSEMKTLNDDFVDMMIHTRAVLKETLDVSMGLRDKHELLSLTIRSHGARLSRLKNEYLKA</sequence>
<keyword evidence="6 12" id="KW-0732">Signal</keyword>
<evidence type="ECO:0000313" key="13">
    <source>
        <dbReference type="EMBL" id="DBA17398.1"/>
    </source>
</evidence>
<dbReference type="GO" id="GO:0005794">
    <property type="term" value="C:Golgi apparatus"/>
    <property type="evidence" value="ECO:0007669"/>
    <property type="project" value="UniProtKB-SubCell"/>
</dbReference>
<comment type="subunit">
    <text evidence="11">Homodimer; disulfide-linked. Seems to also exist as monomers.</text>
</comment>
<keyword evidence="10" id="KW-0325">Glycoprotein</keyword>
<protein>
    <recommendedName>
        <fullName evidence="15">Fin bud initiation factor homolog</fullName>
    </recommendedName>
</protein>
<accession>A0AAV2ZTB4</accession>
<evidence type="ECO:0000256" key="6">
    <source>
        <dbReference type="ARBA" id="ARBA00022729"/>
    </source>
</evidence>
<evidence type="ECO:0000256" key="1">
    <source>
        <dbReference type="ARBA" id="ARBA00004240"/>
    </source>
</evidence>
<feature type="chain" id="PRO_5043954607" description="Fin bud initiation factor homolog" evidence="12">
    <location>
        <begin position="19"/>
        <end position="205"/>
    </location>
</feature>
<evidence type="ECO:0000313" key="14">
    <source>
        <dbReference type="Proteomes" id="UP001181693"/>
    </source>
</evidence>
<evidence type="ECO:0000256" key="2">
    <source>
        <dbReference type="ARBA" id="ARBA00004555"/>
    </source>
</evidence>
<evidence type="ECO:0000256" key="9">
    <source>
        <dbReference type="ARBA" id="ARBA00023157"/>
    </source>
</evidence>
<evidence type="ECO:0000256" key="4">
    <source>
        <dbReference type="ARBA" id="ARBA00007437"/>
    </source>
</evidence>
<dbReference type="AlphaFoldDB" id="A0AAV2ZTB4"/>
<evidence type="ECO:0000256" key="12">
    <source>
        <dbReference type="SAM" id="SignalP"/>
    </source>
</evidence>
<dbReference type="Proteomes" id="UP001181693">
    <property type="component" value="Unassembled WGS sequence"/>
</dbReference>
<keyword evidence="5" id="KW-0964">Secreted</keyword>
<evidence type="ECO:0000256" key="7">
    <source>
        <dbReference type="ARBA" id="ARBA00022824"/>
    </source>
</evidence>
<proteinExistence type="inferred from homology"/>
<keyword evidence="7" id="KW-0256">Endoplasmic reticulum</keyword>
<reference evidence="13" key="1">
    <citation type="thesis" date="2020" institute="ProQuest LLC" country="789 East Eisenhower Parkway, Ann Arbor, MI, USA">
        <title>Comparative Genomics and Chromosome Evolution.</title>
        <authorList>
            <person name="Mudd A.B."/>
        </authorList>
    </citation>
    <scope>NUCLEOTIDE SEQUENCE</scope>
    <source>
        <strain evidence="13">1538</strain>
        <tissue evidence="13">Blood</tissue>
    </source>
</reference>
<gene>
    <name evidence="13" type="ORF">GDO54_002852</name>
</gene>
<evidence type="ECO:0000256" key="5">
    <source>
        <dbReference type="ARBA" id="ARBA00022525"/>
    </source>
</evidence>
<dbReference type="InterPro" id="IPR026772">
    <property type="entry name" value="Fibin"/>
</dbReference>